<proteinExistence type="predicted"/>
<dbReference type="Proteomes" id="UP000078492">
    <property type="component" value="Unassembled WGS sequence"/>
</dbReference>
<gene>
    <name evidence="1" type="ORF">ALC57_05840</name>
</gene>
<dbReference type="STRING" id="471704.A0A151J9U2"/>
<accession>A0A151J9U2</accession>
<evidence type="ECO:0000313" key="1">
    <source>
        <dbReference type="EMBL" id="KYN21781.1"/>
    </source>
</evidence>
<sequence>GRLASFVHRWESLTSDPVVLEAVRGYMIPFTVAPPARPSCNQPTFSRLISLACDEKINRLLRKGAIYMVDPSVDQFLSTFFLIEKLSASAFDVIRQRFGQFEIDLFASILNAKCERYLSWFPDPGAWAVDAFTITWNSVFFYAFPPFILITRVLRKIVDESAEGVVVVPW</sequence>
<organism evidence="1 2">
    <name type="scientific">Trachymyrmex cornetzi</name>
    <dbReference type="NCBI Taxonomy" id="471704"/>
    <lineage>
        <taxon>Eukaryota</taxon>
        <taxon>Metazoa</taxon>
        <taxon>Ecdysozoa</taxon>
        <taxon>Arthropoda</taxon>
        <taxon>Hexapoda</taxon>
        <taxon>Insecta</taxon>
        <taxon>Pterygota</taxon>
        <taxon>Neoptera</taxon>
        <taxon>Endopterygota</taxon>
        <taxon>Hymenoptera</taxon>
        <taxon>Apocrita</taxon>
        <taxon>Aculeata</taxon>
        <taxon>Formicoidea</taxon>
        <taxon>Formicidae</taxon>
        <taxon>Myrmicinae</taxon>
        <taxon>Trachymyrmex</taxon>
    </lineage>
</organism>
<reference evidence="1 2" key="1">
    <citation type="submission" date="2015-09" db="EMBL/GenBank/DDBJ databases">
        <title>Trachymyrmex cornetzi WGS genome.</title>
        <authorList>
            <person name="Nygaard S."/>
            <person name="Hu H."/>
            <person name="Boomsma J."/>
            <person name="Zhang G."/>
        </authorList>
    </citation>
    <scope>NUCLEOTIDE SEQUENCE [LARGE SCALE GENOMIC DNA]</scope>
    <source>
        <strain evidence="1">Tcor2-1</strain>
        <tissue evidence="1">Whole body</tissue>
    </source>
</reference>
<name>A0A151J9U2_9HYME</name>
<protein>
    <submittedName>
        <fullName evidence="1">Uncharacterized protein</fullName>
    </submittedName>
</protein>
<keyword evidence="2" id="KW-1185">Reference proteome</keyword>
<evidence type="ECO:0000313" key="2">
    <source>
        <dbReference type="Proteomes" id="UP000078492"/>
    </source>
</evidence>
<dbReference type="EMBL" id="KQ979377">
    <property type="protein sequence ID" value="KYN21781.1"/>
    <property type="molecule type" value="Genomic_DNA"/>
</dbReference>
<feature type="non-terminal residue" evidence="1">
    <location>
        <position position="1"/>
    </location>
</feature>
<dbReference type="AlphaFoldDB" id="A0A151J9U2"/>